<feature type="transmembrane region" description="Helical" evidence="1">
    <location>
        <begin position="73"/>
        <end position="92"/>
    </location>
</feature>
<keyword evidence="1" id="KW-0472">Membrane</keyword>
<feature type="transmembrane region" description="Helical" evidence="1">
    <location>
        <begin position="46"/>
        <end position="67"/>
    </location>
</feature>
<dbReference type="EMBL" id="JAMAST010000003">
    <property type="protein sequence ID" value="MCL1631194.1"/>
    <property type="molecule type" value="Genomic_DNA"/>
</dbReference>
<feature type="transmembrane region" description="Helical" evidence="1">
    <location>
        <begin position="126"/>
        <end position="144"/>
    </location>
</feature>
<organism evidence="2 3">
    <name type="scientific">Sporolactobacillus mangiferae</name>
    <dbReference type="NCBI Taxonomy" id="2940498"/>
    <lineage>
        <taxon>Bacteria</taxon>
        <taxon>Bacillati</taxon>
        <taxon>Bacillota</taxon>
        <taxon>Bacilli</taxon>
        <taxon>Bacillales</taxon>
        <taxon>Sporolactobacillaceae</taxon>
        <taxon>Sporolactobacillus</taxon>
    </lineage>
</organism>
<accession>A0ABT0M8J3</accession>
<dbReference type="RefSeq" id="WP_249098694.1">
    <property type="nucleotide sequence ID" value="NZ_JAMAST010000003.1"/>
</dbReference>
<protein>
    <submittedName>
        <fullName evidence="2">TIGR02206 family membrane protein</fullName>
    </submittedName>
</protein>
<proteinExistence type="predicted"/>
<comment type="caution">
    <text evidence="2">The sequence shown here is derived from an EMBL/GenBank/DDBJ whole genome shotgun (WGS) entry which is preliminary data.</text>
</comment>
<name>A0ABT0M8J3_9BACL</name>
<feature type="transmembrane region" description="Helical" evidence="1">
    <location>
        <begin position="199"/>
        <end position="221"/>
    </location>
</feature>
<dbReference type="NCBIfam" id="TIGR02206">
    <property type="entry name" value="intg_mem_TP0381"/>
    <property type="match status" value="1"/>
</dbReference>
<keyword evidence="1" id="KW-0812">Transmembrane</keyword>
<gene>
    <name evidence="2" type="ORF">M3N64_04430</name>
</gene>
<evidence type="ECO:0000256" key="1">
    <source>
        <dbReference type="SAM" id="Phobius"/>
    </source>
</evidence>
<keyword evidence="1" id="KW-1133">Transmembrane helix</keyword>
<dbReference type="Pfam" id="PF14808">
    <property type="entry name" value="TMEM164"/>
    <property type="match status" value="1"/>
</dbReference>
<evidence type="ECO:0000313" key="3">
    <source>
        <dbReference type="Proteomes" id="UP001203004"/>
    </source>
</evidence>
<evidence type="ECO:0000313" key="2">
    <source>
        <dbReference type="EMBL" id="MCL1631194.1"/>
    </source>
</evidence>
<feature type="transmembrane region" description="Helical" evidence="1">
    <location>
        <begin position="17"/>
        <end position="34"/>
    </location>
</feature>
<dbReference type="Proteomes" id="UP001203004">
    <property type="component" value="Unassembled WGS sequence"/>
</dbReference>
<sequence length="233" mass="26459">MVIDPQIVSFAQFSPEHLSTLVLIATLGVCLFLFRQTLFMHPFFRYLLAIILITGEVGYQIGMIAAGKWSLRGALPLQVSDMAALIAAMMLLTRSRKIAEVLYFIGIGSAVHALVTPDLGTAPLHILQFFATHGATVLACLYMVAAERVHPPYRVLWLSALIVTLYGVLIFAVDRFLEANYLYLMHKPAVSVLNWLGPWPWYLIWVEVMMLGEFHLLYWLIRRKTDEPRRNEP</sequence>
<feature type="transmembrane region" description="Helical" evidence="1">
    <location>
        <begin position="156"/>
        <end position="177"/>
    </location>
</feature>
<feature type="transmembrane region" description="Helical" evidence="1">
    <location>
        <begin position="101"/>
        <end position="120"/>
    </location>
</feature>
<keyword evidence="3" id="KW-1185">Reference proteome</keyword>
<dbReference type="InterPro" id="IPR011737">
    <property type="entry name" value="CHP02206_TP0381"/>
</dbReference>
<reference evidence="2 3" key="1">
    <citation type="submission" date="2022-05" db="EMBL/GenBank/DDBJ databases">
        <title>Sporolactobacillus sp nov CPB3-1, isolated from tree bark (Mangifera indica L.).</title>
        <authorList>
            <person name="Phuengjayaem S."/>
            <person name="Tanasupawat S."/>
        </authorList>
    </citation>
    <scope>NUCLEOTIDE SEQUENCE [LARGE SCALE GENOMIC DNA]</scope>
    <source>
        <strain evidence="2 3">CPB3-1</strain>
    </source>
</reference>